<dbReference type="InterPro" id="IPR052523">
    <property type="entry name" value="Trichothecene_AcTrans"/>
</dbReference>
<organism evidence="1 2">
    <name type="scientific">Stachybotrys elegans</name>
    <dbReference type="NCBI Taxonomy" id="80388"/>
    <lineage>
        <taxon>Eukaryota</taxon>
        <taxon>Fungi</taxon>
        <taxon>Dikarya</taxon>
        <taxon>Ascomycota</taxon>
        <taxon>Pezizomycotina</taxon>
        <taxon>Sordariomycetes</taxon>
        <taxon>Hypocreomycetidae</taxon>
        <taxon>Hypocreales</taxon>
        <taxon>Stachybotryaceae</taxon>
        <taxon>Stachybotrys</taxon>
    </lineage>
</organism>
<keyword evidence="2" id="KW-1185">Reference proteome</keyword>
<dbReference type="PANTHER" id="PTHR42791">
    <property type="entry name" value="GNAT FAMILY ACETYLTRANSFERASE"/>
    <property type="match status" value="1"/>
</dbReference>
<dbReference type="Gene3D" id="3.40.630.30">
    <property type="match status" value="1"/>
</dbReference>
<dbReference type="Proteomes" id="UP000813444">
    <property type="component" value="Unassembled WGS sequence"/>
</dbReference>
<dbReference type="SUPFAM" id="SSF55729">
    <property type="entry name" value="Acyl-CoA N-acyltransferases (Nat)"/>
    <property type="match status" value="1"/>
</dbReference>
<dbReference type="CDD" id="cd04301">
    <property type="entry name" value="NAT_SF"/>
    <property type="match status" value="1"/>
</dbReference>
<evidence type="ECO:0008006" key="3">
    <source>
        <dbReference type="Google" id="ProtNLM"/>
    </source>
</evidence>
<dbReference type="EMBL" id="JAGPNK010000012">
    <property type="protein sequence ID" value="KAH7310809.1"/>
    <property type="molecule type" value="Genomic_DNA"/>
</dbReference>
<evidence type="ECO:0000313" key="2">
    <source>
        <dbReference type="Proteomes" id="UP000813444"/>
    </source>
</evidence>
<dbReference type="PANTHER" id="PTHR42791:SF1">
    <property type="entry name" value="N-ACETYLTRANSFERASE DOMAIN-CONTAINING PROTEIN"/>
    <property type="match status" value="1"/>
</dbReference>
<comment type="caution">
    <text evidence="1">The sequence shown here is derived from an EMBL/GenBank/DDBJ whole genome shotgun (WGS) entry which is preliminary data.</text>
</comment>
<dbReference type="OrthoDB" id="4738875at2759"/>
<proteinExistence type="predicted"/>
<accession>A0A8K0SI91</accession>
<protein>
    <recommendedName>
        <fullName evidence="3">N-acetyltransferase domain-containing protein</fullName>
    </recommendedName>
</protein>
<reference evidence="1" key="1">
    <citation type="journal article" date="2021" name="Nat. Commun.">
        <title>Genetic determinants of endophytism in the Arabidopsis root mycobiome.</title>
        <authorList>
            <person name="Mesny F."/>
            <person name="Miyauchi S."/>
            <person name="Thiergart T."/>
            <person name="Pickel B."/>
            <person name="Atanasova L."/>
            <person name="Karlsson M."/>
            <person name="Huettel B."/>
            <person name="Barry K.W."/>
            <person name="Haridas S."/>
            <person name="Chen C."/>
            <person name="Bauer D."/>
            <person name="Andreopoulos W."/>
            <person name="Pangilinan J."/>
            <person name="LaButti K."/>
            <person name="Riley R."/>
            <person name="Lipzen A."/>
            <person name="Clum A."/>
            <person name="Drula E."/>
            <person name="Henrissat B."/>
            <person name="Kohler A."/>
            <person name="Grigoriev I.V."/>
            <person name="Martin F.M."/>
            <person name="Hacquard S."/>
        </authorList>
    </citation>
    <scope>NUCLEOTIDE SEQUENCE</scope>
    <source>
        <strain evidence="1">MPI-CAGE-CH-0235</strain>
    </source>
</reference>
<evidence type="ECO:0000313" key="1">
    <source>
        <dbReference type="EMBL" id="KAH7310809.1"/>
    </source>
</evidence>
<name>A0A8K0SI91_9HYPO</name>
<dbReference type="AlphaFoldDB" id="A0A8K0SI91"/>
<dbReference type="InterPro" id="IPR016181">
    <property type="entry name" value="Acyl_CoA_acyltransferase"/>
</dbReference>
<gene>
    <name evidence="1" type="ORF">B0I35DRAFT_482089</name>
</gene>
<sequence length="240" mass="27468">MNLGPADYIHLRPAVEADLDDLVTILIDAFAPGPVWRYIFPHLDKYYDSLWHCFRTEIAQEFDHVPNTTFINVIEKPKHTIHDFGPRRVVGIGIWNLLSPNPQVQLQSTFLSEAHAAFLGCNDNPAVNQTRVLHYAAQADRADRYYIRNRRQDQFYLNMLATHPDWDGHGFGAANLDWGFKKAKSLGGNIPITLLATPAGWPLYDKSGFESVANFTITSMDDDMDDFWFEYMRVGNFTNE</sequence>